<feature type="domain" description="CRESS-DNA virus Rep endonuclease" evidence="17">
    <location>
        <begin position="4"/>
        <end position="106"/>
    </location>
</feature>
<dbReference type="GO" id="GO:0003677">
    <property type="term" value="F:DNA binding"/>
    <property type="evidence" value="ECO:0007669"/>
    <property type="project" value="UniProtKB-KW"/>
</dbReference>
<dbReference type="GO" id="GO:0042025">
    <property type="term" value="C:host cell nucleus"/>
    <property type="evidence" value="ECO:0007669"/>
    <property type="project" value="UniProtKB-SubCell"/>
</dbReference>
<evidence type="ECO:0000256" key="13">
    <source>
        <dbReference type="ARBA" id="ARBA00022840"/>
    </source>
</evidence>
<protein>
    <submittedName>
        <fullName evidence="18">REP</fullName>
    </submittedName>
</protein>
<evidence type="ECO:0000256" key="16">
    <source>
        <dbReference type="SAM" id="MobiDB-lite"/>
    </source>
</evidence>
<evidence type="ECO:0000259" key="17">
    <source>
        <dbReference type="PROSITE" id="PS52020"/>
    </source>
</evidence>
<dbReference type="Gene3D" id="3.40.1310.20">
    <property type="match status" value="1"/>
</dbReference>
<evidence type="ECO:0000256" key="2">
    <source>
        <dbReference type="ARBA" id="ARBA00004147"/>
    </source>
</evidence>
<dbReference type="GO" id="GO:0004519">
    <property type="term" value="F:endonuclease activity"/>
    <property type="evidence" value="ECO:0007669"/>
    <property type="project" value="UniProtKB-KW"/>
</dbReference>
<evidence type="ECO:0000313" key="18">
    <source>
        <dbReference type="EMBL" id="AEM05805.1"/>
    </source>
</evidence>
<dbReference type="EMBL" id="JF755410">
    <property type="protein sequence ID" value="AEM05805.1"/>
    <property type="molecule type" value="Genomic_DNA"/>
</dbReference>
<evidence type="ECO:0000256" key="6">
    <source>
        <dbReference type="ARBA" id="ARBA00022705"/>
    </source>
</evidence>
<evidence type="ECO:0000256" key="11">
    <source>
        <dbReference type="ARBA" id="ARBA00022801"/>
    </source>
</evidence>
<evidence type="ECO:0000256" key="7">
    <source>
        <dbReference type="ARBA" id="ARBA00022722"/>
    </source>
</evidence>
<dbReference type="Pfam" id="PF02407">
    <property type="entry name" value="Viral_Rep"/>
    <property type="match status" value="1"/>
</dbReference>
<keyword evidence="7" id="KW-0540">Nuclease</keyword>
<evidence type="ECO:0000256" key="1">
    <source>
        <dbReference type="ARBA" id="ARBA00001946"/>
    </source>
</evidence>
<keyword evidence="9" id="KW-0547">Nucleotide-binding</keyword>
<keyword evidence="15" id="KW-0238">DNA-binding</keyword>
<evidence type="ECO:0000256" key="15">
    <source>
        <dbReference type="ARBA" id="ARBA00023125"/>
    </source>
</evidence>
<keyword evidence="11" id="KW-0378">Hydrolase</keyword>
<evidence type="ECO:0000256" key="8">
    <source>
        <dbReference type="ARBA" id="ARBA00022723"/>
    </source>
</evidence>
<evidence type="ECO:0000313" key="19">
    <source>
        <dbReference type="Proteomes" id="UP000275622"/>
    </source>
</evidence>
<accession>G1C9H2</accession>
<proteinExistence type="predicted"/>
<evidence type="ECO:0000256" key="9">
    <source>
        <dbReference type="ARBA" id="ARBA00022741"/>
    </source>
</evidence>
<sequence length="270" mass="30369">MSREAPVTQWVFTRQLADDEDAWAWLNRQFETHAYSYLVGQVEQAPTTGQLHIQGYAQMAKRMRLPGMKALDSEAHWEHCKAPAEARAYAMKEDTRVRGPWEFGECRTAGRKTTLQDVCALVLEGKSDYDISRVAPEQFVRHFKGISALRVAAKIPGERRTWAPELWVVWGPSGSGKSWFAQMNVGRRGDRYWKMQGNKWWDGYCGRGHRGAGRLQGQLDDPGGLPAPSGPLPTGRGDRREGPTPMLAKRIVITSNTHPSTWYSGDTAAR</sequence>
<reference evidence="18 19" key="1">
    <citation type="journal article" date="2011" name="PLoS Pathog.">
        <title>The fecal viral flora of wild rodents.</title>
        <authorList>
            <person name="Phan T.G."/>
            <person name="Kapusinszky B."/>
            <person name="Wang C."/>
            <person name="Rose R.K."/>
            <person name="Lipton H.L."/>
            <person name="Delwart E.L."/>
        </authorList>
    </citation>
    <scope>NUCLEOTIDE SEQUENCE [LARGE SCALE GENOMIC DNA]</scope>
    <source>
        <strain evidence="18 19">RodSCV_M-13</strain>
    </source>
</reference>
<evidence type="ECO:0000256" key="3">
    <source>
        <dbReference type="ARBA" id="ARBA00022562"/>
    </source>
</evidence>
<dbReference type="Proteomes" id="UP000275622">
    <property type="component" value="Segment"/>
</dbReference>
<feature type="region of interest" description="Disordered" evidence="16">
    <location>
        <begin position="212"/>
        <end position="270"/>
    </location>
</feature>
<keyword evidence="3" id="KW-1048">Host nucleus</keyword>
<keyword evidence="8" id="KW-0479">Metal-binding</keyword>
<dbReference type="PROSITE" id="PS52020">
    <property type="entry name" value="CRESS_DNA_REP"/>
    <property type="match status" value="1"/>
</dbReference>
<dbReference type="GO" id="GO:0005524">
    <property type="term" value="F:ATP binding"/>
    <property type="evidence" value="ECO:0007669"/>
    <property type="project" value="UniProtKB-KW"/>
</dbReference>
<keyword evidence="10" id="KW-0255">Endonuclease</keyword>
<dbReference type="GO" id="GO:0016779">
    <property type="term" value="F:nucleotidyltransferase activity"/>
    <property type="evidence" value="ECO:0007669"/>
    <property type="project" value="UniProtKB-KW"/>
</dbReference>
<feature type="compositionally biased region" description="Polar residues" evidence="16">
    <location>
        <begin position="253"/>
        <end position="264"/>
    </location>
</feature>
<evidence type="ECO:0000256" key="12">
    <source>
        <dbReference type="ARBA" id="ARBA00022806"/>
    </source>
</evidence>
<dbReference type="GO" id="GO:0016787">
    <property type="term" value="F:hydrolase activity"/>
    <property type="evidence" value="ECO:0007669"/>
    <property type="project" value="UniProtKB-KW"/>
</dbReference>
<evidence type="ECO:0000256" key="10">
    <source>
        <dbReference type="ARBA" id="ARBA00022759"/>
    </source>
</evidence>
<keyword evidence="12" id="KW-0347">Helicase</keyword>
<name>G1C9H2_9VIRU</name>
<keyword evidence="6" id="KW-0235">DNA replication</keyword>
<dbReference type="InterPro" id="IPR049912">
    <property type="entry name" value="CRESS_DNA_REP"/>
</dbReference>
<evidence type="ECO:0000256" key="14">
    <source>
        <dbReference type="ARBA" id="ARBA00023124"/>
    </source>
</evidence>
<keyword evidence="13" id="KW-0067">ATP-binding</keyword>
<evidence type="ECO:0000256" key="4">
    <source>
        <dbReference type="ARBA" id="ARBA00022679"/>
    </source>
</evidence>
<comment type="subcellular location">
    <subcellularLocation>
        <location evidence="2">Host nucleus</location>
    </subcellularLocation>
</comment>
<keyword evidence="14" id="KW-0190">Covalent protein-DNA linkage</keyword>
<keyword evidence="5" id="KW-0548">Nucleotidyltransferase</keyword>
<keyword evidence="4" id="KW-0808">Transferase</keyword>
<dbReference type="GO" id="GO:0004386">
    <property type="term" value="F:helicase activity"/>
    <property type="evidence" value="ECO:0007669"/>
    <property type="project" value="UniProtKB-KW"/>
</dbReference>
<comment type="cofactor">
    <cofactor evidence="1">
        <name>Mg(2+)</name>
        <dbReference type="ChEBI" id="CHEBI:18420"/>
    </cofactor>
</comment>
<dbReference type="GO" id="GO:0006260">
    <property type="term" value="P:DNA replication"/>
    <property type="evidence" value="ECO:0007669"/>
    <property type="project" value="UniProtKB-KW"/>
</dbReference>
<dbReference type="GO" id="GO:0046872">
    <property type="term" value="F:metal ion binding"/>
    <property type="evidence" value="ECO:0007669"/>
    <property type="project" value="UniProtKB-KW"/>
</dbReference>
<evidence type="ECO:0000256" key="5">
    <source>
        <dbReference type="ARBA" id="ARBA00022695"/>
    </source>
</evidence>
<organism evidence="18 19">
    <name type="scientific">Rodent stool-associated circular genome virus</name>
    <dbReference type="NCBI Taxonomy" id="1074214"/>
    <lineage>
        <taxon>Viruses</taxon>
        <taxon>Monodnaviria</taxon>
        <taxon>Shotokuvirae</taxon>
        <taxon>Cressdnaviricota</taxon>
        <taxon>Arfiviricetes</taxon>
        <taxon>Cirlivirales</taxon>
        <taxon>Vilyaviridae</taxon>
        <taxon>Glamdringvirus</taxon>
    </lineage>
</organism>